<dbReference type="Proteomes" id="UP000241587">
    <property type="component" value="Unassembled WGS sequence"/>
</dbReference>
<evidence type="ECO:0000313" key="2">
    <source>
        <dbReference type="Proteomes" id="UP000241587"/>
    </source>
</evidence>
<evidence type="ECO:0000313" key="1">
    <source>
        <dbReference type="EMBL" id="PTD02773.1"/>
    </source>
</evidence>
<comment type="caution">
    <text evidence="1">The sequence shown here is derived from an EMBL/GenBank/DDBJ whole genome shotgun (WGS) entry which is preliminary data.</text>
</comment>
<reference evidence="1 2" key="1">
    <citation type="submission" date="2018-02" db="EMBL/GenBank/DDBJ databases">
        <title>Fusarium culmorum secondary metabolites in fungal-bacterial-plant interactions.</title>
        <authorList>
            <person name="Schmidt R."/>
        </authorList>
    </citation>
    <scope>NUCLEOTIDE SEQUENCE [LARGE SCALE GENOMIC DNA]</scope>
    <source>
        <strain evidence="1 2">PV</strain>
    </source>
</reference>
<dbReference type="AlphaFoldDB" id="A0A2T4GGU2"/>
<proteinExistence type="predicted"/>
<accession>A0A2T4GGU2</accession>
<keyword evidence="2" id="KW-1185">Reference proteome</keyword>
<dbReference type="EMBL" id="PVEM01000016">
    <property type="protein sequence ID" value="PTD02773.1"/>
    <property type="molecule type" value="Genomic_DNA"/>
</dbReference>
<organism evidence="1 2">
    <name type="scientific">Fusarium culmorum</name>
    <dbReference type="NCBI Taxonomy" id="5516"/>
    <lineage>
        <taxon>Eukaryota</taxon>
        <taxon>Fungi</taxon>
        <taxon>Dikarya</taxon>
        <taxon>Ascomycota</taxon>
        <taxon>Pezizomycotina</taxon>
        <taxon>Sordariomycetes</taxon>
        <taxon>Hypocreomycetidae</taxon>
        <taxon>Hypocreales</taxon>
        <taxon>Nectriaceae</taxon>
        <taxon>Fusarium</taxon>
    </lineage>
</organism>
<name>A0A2T4GGU2_FUSCU</name>
<gene>
    <name evidence="1" type="ORF">FCULG_00009120</name>
</gene>
<protein>
    <submittedName>
        <fullName evidence="1">Uncharacterized protein</fullName>
    </submittedName>
</protein>
<sequence length="60" mass="7131">MNLERKQPVVMKTLPSRLKYRAFKGHDTVDIEKEAEAMGWKTEWHGKFPLEDHWCAYILA</sequence>